<dbReference type="PANTHER" id="PTHR31793">
    <property type="entry name" value="4-HYDROXYBENZOYL-COA THIOESTERASE FAMILY MEMBER"/>
    <property type="match status" value="1"/>
</dbReference>
<evidence type="ECO:0000313" key="3">
    <source>
        <dbReference type="EMBL" id="NNF05740.1"/>
    </source>
</evidence>
<evidence type="ECO:0000313" key="4">
    <source>
        <dbReference type="Proteomes" id="UP000547674"/>
    </source>
</evidence>
<dbReference type="CDD" id="cd00586">
    <property type="entry name" value="4HBT"/>
    <property type="match status" value="1"/>
</dbReference>
<sequence length="144" mass="16247">MTRVKIDFPEPAIYTHELEVRVTDMNYGNHLGHDSLVSMLHEARAQFLAAHDLSEAGTDGVGIILVDLMVRYHQQGFFRDKLAIEIAPRAVTSRGFDLYYRVLNAETGERIAFAKTGLLCFEYAKNQIAPVPDRLRQALQADRG</sequence>
<dbReference type="InterPro" id="IPR029069">
    <property type="entry name" value="HotDog_dom_sf"/>
</dbReference>
<dbReference type="Pfam" id="PF13279">
    <property type="entry name" value="4HBT_2"/>
    <property type="match status" value="1"/>
</dbReference>
<name>A0A7Y2E6S0_UNCEI</name>
<dbReference type="InterPro" id="IPR050563">
    <property type="entry name" value="4-hydroxybenzoyl-CoA_TE"/>
</dbReference>
<dbReference type="SUPFAM" id="SSF54637">
    <property type="entry name" value="Thioesterase/thiol ester dehydrase-isomerase"/>
    <property type="match status" value="1"/>
</dbReference>
<evidence type="ECO:0000256" key="1">
    <source>
        <dbReference type="ARBA" id="ARBA00005953"/>
    </source>
</evidence>
<dbReference type="Proteomes" id="UP000547674">
    <property type="component" value="Unassembled WGS sequence"/>
</dbReference>
<dbReference type="AlphaFoldDB" id="A0A7Y2E6S0"/>
<dbReference type="EMBL" id="JABDJR010000117">
    <property type="protein sequence ID" value="NNF05740.1"/>
    <property type="molecule type" value="Genomic_DNA"/>
</dbReference>
<comment type="similarity">
    <text evidence="1">Belongs to the 4-hydroxybenzoyl-CoA thioesterase family.</text>
</comment>
<protein>
    <submittedName>
        <fullName evidence="3">Thioesterase family protein</fullName>
    </submittedName>
</protein>
<keyword evidence="2" id="KW-0378">Hydrolase</keyword>
<proteinExistence type="inferred from homology"/>
<gene>
    <name evidence="3" type="ORF">HKN21_03175</name>
</gene>
<evidence type="ECO:0000256" key="2">
    <source>
        <dbReference type="ARBA" id="ARBA00022801"/>
    </source>
</evidence>
<dbReference type="PANTHER" id="PTHR31793:SF27">
    <property type="entry name" value="NOVEL THIOESTERASE SUPERFAMILY DOMAIN AND SAPOSIN A-TYPE DOMAIN CONTAINING PROTEIN (0610012H03RIK)"/>
    <property type="match status" value="1"/>
</dbReference>
<dbReference type="Gene3D" id="3.10.129.10">
    <property type="entry name" value="Hotdog Thioesterase"/>
    <property type="match status" value="1"/>
</dbReference>
<comment type="caution">
    <text evidence="3">The sequence shown here is derived from an EMBL/GenBank/DDBJ whole genome shotgun (WGS) entry which is preliminary data.</text>
</comment>
<dbReference type="GO" id="GO:0047617">
    <property type="term" value="F:fatty acyl-CoA hydrolase activity"/>
    <property type="evidence" value="ECO:0007669"/>
    <property type="project" value="TreeGrafter"/>
</dbReference>
<organism evidence="3 4">
    <name type="scientific">Eiseniibacteriota bacterium</name>
    <dbReference type="NCBI Taxonomy" id="2212470"/>
    <lineage>
        <taxon>Bacteria</taxon>
        <taxon>Candidatus Eiseniibacteriota</taxon>
    </lineage>
</organism>
<reference evidence="3 4" key="1">
    <citation type="submission" date="2020-03" db="EMBL/GenBank/DDBJ databases">
        <title>Metabolic flexibility allows generalist bacteria to become dominant in a frequently disturbed ecosystem.</title>
        <authorList>
            <person name="Chen Y.-J."/>
            <person name="Leung P.M."/>
            <person name="Bay S.K."/>
            <person name="Hugenholtz P."/>
            <person name="Kessler A.J."/>
            <person name="Shelley G."/>
            <person name="Waite D.W."/>
            <person name="Cook P.L."/>
            <person name="Greening C."/>
        </authorList>
    </citation>
    <scope>NUCLEOTIDE SEQUENCE [LARGE SCALE GENOMIC DNA]</scope>
    <source>
        <strain evidence="3">SS_bin_28</strain>
    </source>
</reference>
<accession>A0A7Y2E6S0</accession>